<protein>
    <recommendedName>
        <fullName evidence="3">Integron gene cassette protein</fullName>
    </recommendedName>
</protein>
<evidence type="ECO:0008006" key="3">
    <source>
        <dbReference type="Google" id="ProtNLM"/>
    </source>
</evidence>
<reference evidence="1 2" key="1">
    <citation type="submission" date="2022-08" db="EMBL/GenBank/DDBJ databases">
        <title>Reclassification of Massilia species as members of the genera Telluria, Duganella, Pseudoduganella, Mokoshia gen. nov. and Zemynaea gen. nov. using orthogonal and non-orthogonal genome-based approaches.</title>
        <authorList>
            <person name="Bowman J.P."/>
        </authorList>
    </citation>
    <scope>NUCLEOTIDE SEQUENCE [LARGE SCALE GENOMIC DNA]</scope>
    <source>
        <strain evidence="1 2">JCM 31661</strain>
    </source>
</reference>
<accession>A0ABT2AL16</accession>
<evidence type="ECO:0000313" key="1">
    <source>
        <dbReference type="EMBL" id="MCS0596870.1"/>
    </source>
</evidence>
<evidence type="ECO:0000313" key="2">
    <source>
        <dbReference type="Proteomes" id="UP001206572"/>
    </source>
</evidence>
<sequence>MLTKRGQYWYGDGRADIHSEIKRYSKRNGYLAQHFADAVCSCGSGIFRLWLDENEGAAVRQCSECDVQHPIGDSEEYLEDAELEECGCPCGSDDLEVSIGVALYDNSEDVRWLYVACRCPRCNLTAVYGDWQNEFAGYVSLLQNV</sequence>
<proteinExistence type="predicted"/>
<organism evidence="1 2">
    <name type="scientific">Massilia agri</name>
    <dbReference type="NCBI Taxonomy" id="1886785"/>
    <lineage>
        <taxon>Bacteria</taxon>
        <taxon>Pseudomonadati</taxon>
        <taxon>Pseudomonadota</taxon>
        <taxon>Betaproteobacteria</taxon>
        <taxon>Burkholderiales</taxon>
        <taxon>Oxalobacteraceae</taxon>
        <taxon>Telluria group</taxon>
        <taxon>Massilia</taxon>
    </lineage>
</organism>
<keyword evidence="2" id="KW-1185">Reference proteome</keyword>
<dbReference type="Proteomes" id="UP001206572">
    <property type="component" value="Unassembled WGS sequence"/>
</dbReference>
<dbReference type="RefSeq" id="WP_258827901.1">
    <property type="nucleotide sequence ID" value="NZ_JANUHA010000006.1"/>
</dbReference>
<dbReference type="EMBL" id="JANUHA010000006">
    <property type="protein sequence ID" value="MCS0596870.1"/>
    <property type="molecule type" value="Genomic_DNA"/>
</dbReference>
<name>A0ABT2AL16_9BURK</name>
<gene>
    <name evidence="1" type="ORF">NX780_10955</name>
</gene>
<comment type="caution">
    <text evidence="1">The sequence shown here is derived from an EMBL/GenBank/DDBJ whole genome shotgun (WGS) entry which is preliminary data.</text>
</comment>